<dbReference type="EMBL" id="CAJVPZ010012820">
    <property type="protein sequence ID" value="CAG8643304.1"/>
    <property type="molecule type" value="Genomic_DNA"/>
</dbReference>
<evidence type="ECO:0000313" key="3">
    <source>
        <dbReference type="Proteomes" id="UP000789396"/>
    </source>
</evidence>
<keyword evidence="3" id="KW-1185">Reference proteome</keyword>
<gene>
    <name evidence="2" type="ORF">RFULGI_LOCUS8162</name>
</gene>
<dbReference type="AlphaFoldDB" id="A0A9N9DJV5"/>
<feature type="region of interest" description="Disordered" evidence="1">
    <location>
        <begin position="136"/>
        <end position="156"/>
    </location>
</feature>
<organism evidence="2 3">
    <name type="scientific">Racocetra fulgida</name>
    <dbReference type="NCBI Taxonomy" id="60492"/>
    <lineage>
        <taxon>Eukaryota</taxon>
        <taxon>Fungi</taxon>
        <taxon>Fungi incertae sedis</taxon>
        <taxon>Mucoromycota</taxon>
        <taxon>Glomeromycotina</taxon>
        <taxon>Glomeromycetes</taxon>
        <taxon>Diversisporales</taxon>
        <taxon>Gigasporaceae</taxon>
        <taxon>Racocetra</taxon>
    </lineage>
</organism>
<evidence type="ECO:0000313" key="2">
    <source>
        <dbReference type="EMBL" id="CAG8643304.1"/>
    </source>
</evidence>
<proteinExistence type="predicted"/>
<name>A0A9N9DJV5_9GLOM</name>
<accession>A0A9N9DJV5</accession>
<dbReference type="Proteomes" id="UP000789396">
    <property type="component" value="Unassembled WGS sequence"/>
</dbReference>
<comment type="caution">
    <text evidence="2">The sequence shown here is derived from an EMBL/GenBank/DDBJ whole genome shotgun (WGS) entry which is preliminary data.</text>
</comment>
<sequence length="156" mass="17405">MLIFLFVTIKESTARSIPQSNANPLLKRGEEKKCYDHVFATSTFLDDKFSGIISFTYNDFTCTTYVYGMFAKGFVDPEKNCYDIVLNDPSGKTVYNLTNKLGLDFVDGGTKPFYATIDFNFMEFLSIDRKRQNGASVGINTNNQPSSSAPALPQSP</sequence>
<feature type="compositionally biased region" description="Low complexity" evidence="1">
    <location>
        <begin position="144"/>
        <end position="156"/>
    </location>
</feature>
<reference evidence="2" key="1">
    <citation type="submission" date="2021-06" db="EMBL/GenBank/DDBJ databases">
        <authorList>
            <person name="Kallberg Y."/>
            <person name="Tangrot J."/>
            <person name="Rosling A."/>
        </authorList>
    </citation>
    <scope>NUCLEOTIDE SEQUENCE</scope>
    <source>
        <strain evidence="2">IN212</strain>
    </source>
</reference>
<protein>
    <submittedName>
        <fullName evidence="2">7269_t:CDS:1</fullName>
    </submittedName>
</protein>
<evidence type="ECO:0000256" key="1">
    <source>
        <dbReference type="SAM" id="MobiDB-lite"/>
    </source>
</evidence>
<dbReference type="OrthoDB" id="2401648at2759"/>